<evidence type="ECO:0000313" key="2">
    <source>
        <dbReference type="Proteomes" id="UP000078465"/>
    </source>
</evidence>
<dbReference type="EMBL" id="CP171854">
    <property type="protein sequence ID" value="XKM43716.1"/>
    <property type="molecule type" value="Genomic_DNA"/>
</dbReference>
<proteinExistence type="predicted"/>
<accession>A0ACD5EX69</accession>
<evidence type="ECO:0000313" key="1">
    <source>
        <dbReference type="EMBL" id="XKM43716.1"/>
    </source>
</evidence>
<gene>
    <name evidence="1" type="ORF">A4U53_036160</name>
</gene>
<sequence>MVAMHTPGNVVVLSSGQQHDKMLGANEKYSKFVYSTRYAFNVEADDRNFSAASFDGMLGLSDDGVHFRMRETLEEALIAGDLLYSRWRPWSDVTIETWLLPENPWHIRMHRITTPRALSTIEGGFAIERADFNADRSDARDGRAVWYGQTDVSAIVDLSPNPRAGHAMSPIPNTNLIHAKTLLPQLRGEIGPGTIVLTTAAMALPTRENWAKALDNPPANPRLDEVERLFREKGARVPAFALGT</sequence>
<dbReference type="Proteomes" id="UP000078465">
    <property type="component" value="Plasmid unnamed1"/>
</dbReference>
<name>A0ACD5EX69_9HYPH</name>
<reference evidence="1" key="1">
    <citation type="submission" date="2024-10" db="EMBL/GenBank/DDBJ databases">
        <title>Strain of Rhizobium-related bacteria isolated fromm roots of Vavilovia formosa.</title>
        <authorList>
            <person name="Kimeklis A."/>
            <person name="Afonin A."/>
        </authorList>
    </citation>
    <scope>NUCLEOTIDE SEQUENCE</scope>
    <source>
        <strain evidence="1">Vaf-46</strain>
    </source>
</reference>
<protein>
    <submittedName>
        <fullName evidence="1">Uncharacterized protein</fullName>
    </submittedName>
</protein>
<organism evidence="1 2">
    <name type="scientific">Rhizobium ruizarguesonis</name>
    <dbReference type="NCBI Taxonomy" id="2081791"/>
    <lineage>
        <taxon>Bacteria</taxon>
        <taxon>Pseudomonadati</taxon>
        <taxon>Pseudomonadota</taxon>
        <taxon>Alphaproteobacteria</taxon>
        <taxon>Hyphomicrobiales</taxon>
        <taxon>Rhizobiaceae</taxon>
        <taxon>Rhizobium/Agrobacterium group</taxon>
        <taxon>Rhizobium</taxon>
    </lineage>
</organism>
<keyword evidence="1" id="KW-0614">Plasmid</keyword>
<geneLocation type="plasmid" evidence="1 2">
    <name>unnamed1</name>
</geneLocation>